<dbReference type="GeneID" id="301142792"/>
<proteinExistence type="predicted"/>
<protein>
    <submittedName>
        <fullName evidence="2">Ribonuclease H-like domain-containing protein</fullName>
    </submittedName>
</protein>
<dbReference type="InterPro" id="IPR038720">
    <property type="entry name" value="YprB_RNase_H-like_dom"/>
</dbReference>
<name>A0ABU6NXC3_9BACI</name>
<reference evidence="2 3" key="1">
    <citation type="submission" date="2023-03" db="EMBL/GenBank/DDBJ databases">
        <title>Bacillus Genome Sequencing.</title>
        <authorList>
            <person name="Dunlap C."/>
        </authorList>
    </citation>
    <scope>NUCLEOTIDE SEQUENCE [LARGE SCALE GENOMIC DNA]</scope>
    <source>
        <strain evidence="2 3">NRS-1717</strain>
    </source>
</reference>
<dbReference type="InterPro" id="IPR012337">
    <property type="entry name" value="RNaseH-like_sf"/>
</dbReference>
<evidence type="ECO:0000313" key="2">
    <source>
        <dbReference type="EMBL" id="MED4401764.1"/>
    </source>
</evidence>
<dbReference type="PANTHER" id="PTHR38462">
    <property type="entry name" value="EXONUCLEASE-LIKE PROTEIN"/>
    <property type="match status" value="1"/>
</dbReference>
<sequence>MSSIKSKLNRYKKHLKTDIEEKVQENVPDIEIPHVEKWDNINTIPFYFEKEYSLVREVTYPIDYKHGRHRFSELFTIEKMWNESSSNHPLSCKGHEVSELFFFDTETTGLGGGTGNMIFLLGQAQVFPDRVVVKQHFLPKPGNEVSLYQSFLKDINVKKLVTYNGKAFDWPQVKTRHTLLRGLIPTLPEFGHFDLLHASRRLWKNKLESVRLSLVEKEILQVERDGDIPGYLAPMMYYQFLEHKDPDIIAGVLKHNEIDVLSLITLYIHLTLKILKPEEYADETEHYEVARWLDSVGEREDAYMTYEKLLPKGNKNEAKTKLAMAVHLKRQKQWDKAVELWESVLKFGSYTLKCEAGIELAKYYEHQKRDYDKALHYVSEVSKIIKEREQFLDFIGKEKEELTKRRERLERKLIKQRI</sequence>
<keyword evidence="3" id="KW-1185">Reference proteome</keyword>
<evidence type="ECO:0000259" key="1">
    <source>
        <dbReference type="Pfam" id="PF13482"/>
    </source>
</evidence>
<gene>
    <name evidence="2" type="ORF">P9271_10590</name>
</gene>
<evidence type="ECO:0000313" key="3">
    <source>
        <dbReference type="Proteomes" id="UP001342826"/>
    </source>
</evidence>
<dbReference type="EMBL" id="JARTFS010000006">
    <property type="protein sequence ID" value="MED4401764.1"/>
    <property type="molecule type" value="Genomic_DNA"/>
</dbReference>
<accession>A0ABU6NXC3</accession>
<organism evidence="2 3">
    <name type="scientific">Metabacillus fastidiosus</name>
    <dbReference type="NCBI Taxonomy" id="1458"/>
    <lineage>
        <taxon>Bacteria</taxon>
        <taxon>Bacillati</taxon>
        <taxon>Bacillota</taxon>
        <taxon>Bacilli</taxon>
        <taxon>Bacillales</taxon>
        <taxon>Bacillaceae</taxon>
        <taxon>Metabacillus</taxon>
    </lineage>
</organism>
<dbReference type="Pfam" id="PF13482">
    <property type="entry name" value="RNase_H_2"/>
    <property type="match status" value="1"/>
</dbReference>
<dbReference type="SUPFAM" id="SSF53098">
    <property type="entry name" value="Ribonuclease H-like"/>
    <property type="match status" value="1"/>
</dbReference>
<dbReference type="PANTHER" id="PTHR38462:SF1">
    <property type="entry name" value="YPRB RIBONUCLEASE H-LIKE DOMAIN-CONTAINING PROTEIN"/>
    <property type="match status" value="1"/>
</dbReference>
<dbReference type="InterPro" id="IPR011990">
    <property type="entry name" value="TPR-like_helical_dom_sf"/>
</dbReference>
<comment type="caution">
    <text evidence="2">The sequence shown here is derived from an EMBL/GenBank/DDBJ whole genome shotgun (WGS) entry which is preliminary data.</text>
</comment>
<dbReference type="SUPFAM" id="SSF48452">
    <property type="entry name" value="TPR-like"/>
    <property type="match status" value="1"/>
</dbReference>
<dbReference type="Proteomes" id="UP001342826">
    <property type="component" value="Unassembled WGS sequence"/>
</dbReference>
<dbReference type="Gene3D" id="1.25.40.10">
    <property type="entry name" value="Tetratricopeptide repeat domain"/>
    <property type="match status" value="1"/>
</dbReference>
<dbReference type="RefSeq" id="WP_066234361.1">
    <property type="nucleotide sequence ID" value="NZ_JARTFQ010000006.1"/>
</dbReference>
<feature type="domain" description="YprB ribonuclease H-like" evidence="1">
    <location>
        <begin position="102"/>
        <end position="270"/>
    </location>
</feature>